<dbReference type="EMBL" id="CP157355">
    <property type="protein sequence ID" value="XBL99839.1"/>
    <property type="molecule type" value="Genomic_DNA"/>
</dbReference>
<gene>
    <name evidence="1" type="ORF">ABHF33_12300</name>
</gene>
<dbReference type="RefSeq" id="WP_348944227.1">
    <property type="nucleotide sequence ID" value="NZ_CP157355.1"/>
</dbReference>
<reference evidence="1" key="1">
    <citation type="submission" date="2024-05" db="EMBL/GenBank/DDBJ databases">
        <authorList>
            <person name="Yang L."/>
            <person name="Pan L."/>
        </authorList>
    </citation>
    <scope>NUCLEOTIDE SEQUENCE</scope>
    <source>
        <strain evidence="1">FCG-7</strain>
    </source>
</reference>
<dbReference type="InterPro" id="IPR046703">
    <property type="entry name" value="DUF6776"/>
</dbReference>
<sequence>MLAMLVAGYWLGQRQLLTLQAQVQSEHHSSTQKTQAQIASLAAQSALLAQQVTILSSERDALVRQQNQAQQDLSAMRETVSFFESLLQSNDRARIANFVACDLQAIEPGKYRYRLLLVQGTNRTDELLGRLQVNLQYLDAGKKGRISQGLDPLIPVKAKHYAKLEGELAPPAGASNLLMDVQFFGEEGNQVQASCQKKI</sequence>
<proteinExistence type="predicted"/>
<dbReference type="Pfam" id="PF20567">
    <property type="entry name" value="DUF6776"/>
    <property type="match status" value="1"/>
</dbReference>
<protein>
    <submittedName>
        <fullName evidence="1">DUF6776 family protein</fullName>
    </submittedName>
</protein>
<dbReference type="AlphaFoldDB" id="A0AAU7F5A4"/>
<dbReference type="KEGG" id="cmav:ABHF33_12300"/>
<organism evidence="1">
    <name type="scientific">Chitinibacter mangrovi</name>
    <dbReference type="NCBI Taxonomy" id="3153927"/>
    <lineage>
        <taxon>Bacteria</taxon>
        <taxon>Pseudomonadati</taxon>
        <taxon>Pseudomonadota</taxon>
        <taxon>Betaproteobacteria</taxon>
        <taxon>Neisseriales</taxon>
        <taxon>Chitinibacteraceae</taxon>
        <taxon>Chitinibacter</taxon>
    </lineage>
</organism>
<name>A0AAU7F5A4_9NEIS</name>
<evidence type="ECO:0000313" key="1">
    <source>
        <dbReference type="EMBL" id="XBL99839.1"/>
    </source>
</evidence>
<accession>A0AAU7F5A4</accession>